<keyword evidence="6 7" id="KW-0408">Iron</keyword>
<comment type="subcellular location">
    <subcellularLocation>
        <location evidence="1">Cell envelope</location>
    </subcellularLocation>
</comment>
<dbReference type="RefSeq" id="WP_094061845.1">
    <property type="nucleotide sequence ID" value="NZ_CP022530.1"/>
</dbReference>
<dbReference type="InterPro" id="IPR051395">
    <property type="entry name" value="Cytochrome_c_Peroxidase/MauG"/>
</dbReference>
<dbReference type="PANTHER" id="PTHR30600:SF10">
    <property type="entry name" value="BLL6722 PROTEIN"/>
    <property type="match status" value="1"/>
</dbReference>
<sequence>MREQYAFIVGVGLALLAGCGGSDSGSSNAPQNSISKVELGKQLFNDVSLSANRTQSCASCHNPQHGFIDNRLGEDGQVLAASIGDDGVSVGDRNAPTAAYAQFSPEFVAGSRQRFNTDGDFALYEGHLGGQFHDGRAVDLAAQAGGPPLNPLEMNMASKATVVARLLENDDYQRAFREHFGADIWDDAEAAYEAMTQAIGEFENSAEFAPFDSRYDRSLLPVGDEARYTYHPASKAALGKALFFSTEFTNCAACHQLQAQGHQQEVFSGFEYHNLGVPENLSLRAINGVTTVDTGLQQHIDDASLAGKFKTPTLRNVAVTAPYMHNGVFNELSTVLMFYEHMRQRSNGRDSGFVNPESGVAWRAPEVEQNISTTELASGSKDFSDATNREAMECFLMSLTDARYEHLLDAAKVSDCGL</sequence>
<evidence type="ECO:0000256" key="3">
    <source>
        <dbReference type="ARBA" id="ARBA00022723"/>
    </source>
</evidence>
<dbReference type="PROSITE" id="PS51007">
    <property type="entry name" value="CYTC"/>
    <property type="match status" value="2"/>
</dbReference>
<dbReference type="AlphaFoldDB" id="A0A222FQ81"/>
<evidence type="ECO:0000256" key="5">
    <source>
        <dbReference type="ARBA" id="ARBA00023002"/>
    </source>
</evidence>
<evidence type="ECO:0000256" key="4">
    <source>
        <dbReference type="ARBA" id="ARBA00022729"/>
    </source>
</evidence>
<proteinExistence type="predicted"/>
<feature type="domain" description="Cytochrome c" evidence="8">
    <location>
        <begin position="35"/>
        <end position="170"/>
    </location>
</feature>
<dbReference type="PROSITE" id="PS51257">
    <property type="entry name" value="PROKAR_LIPOPROTEIN"/>
    <property type="match status" value="1"/>
</dbReference>
<dbReference type="Pfam" id="PF03150">
    <property type="entry name" value="CCP_MauG"/>
    <property type="match status" value="1"/>
</dbReference>
<dbReference type="PANTHER" id="PTHR30600">
    <property type="entry name" value="CYTOCHROME C PEROXIDASE-RELATED"/>
    <property type="match status" value="1"/>
</dbReference>
<organism evidence="9 10">
    <name type="scientific">Bacterioplanes sanyensis</name>
    <dbReference type="NCBI Taxonomy" id="1249553"/>
    <lineage>
        <taxon>Bacteria</taxon>
        <taxon>Pseudomonadati</taxon>
        <taxon>Pseudomonadota</taxon>
        <taxon>Gammaproteobacteria</taxon>
        <taxon>Oceanospirillales</taxon>
        <taxon>Oceanospirillaceae</taxon>
        <taxon>Bacterioplanes</taxon>
    </lineage>
</organism>
<dbReference type="GO" id="GO:0009055">
    <property type="term" value="F:electron transfer activity"/>
    <property type="evidence" value="ECO:0007669"/>
    <property type="project" value="InterPro"/>
</dbReference>
<keyword evidence="4" id="KW-0732">Signal</keyword>
<dbReference type="GO" id="GO:0046872">
    <property type="term" value="F:metal ion binding"/>
    <property type="evidence" value="ECO:0007669"/>
    <property type="project" value="UniProtKB-KW"/>
</dbReference>
<evidence type="ECO:0000259" key="8">
    <source>
        <dbReference type="PROSITE" id="PS51007"/>
    </source>
</evidence>
<keyword evidence="10" id="KW-1185">Reference proteome</keyword>
<evidence type="ECO:0000256" key="1">
    <source>
        <dbReference type="ARBA" id="ARBA00004196"/>
    </source>
</evidence>
<dbReference type="Proteomes" id="UP000202440">
    <property type="component" value="Chromosome"/>
</dbReference>
<dbReference type="OrthoDB" id="9805202at2"/>
<feature type="domain" description="Cytochrome c" evidence="8">
    <location>
        <begin position="234"/>
        <end position="343"/>
    </location>
</feature>
<protein>
    <submittedName>
        <fullName evidence="9">Methylamine utilization protein MauG</fullName>
    </submittedName>
</protein>
<evidence type="ECO:0000256" key="7">
    <source>
        <dbReference type="PROSITE-ProRule" id="PRU00433"/>
    </source>
</evidence>
<dbReference type="GO" id="GO:0020037">
    <property type="term" value="F:heme binding"/>
    <property type="evidence" value="ECO:0007669"/>
    <property type="project" value="InterPro"/>
</dbReference>
<evidence type="ECO:0000256" key="2">
    <source>
        <dbReference type="ARBA" id="ARBA00022617"/>
    </source>
</evidence>
<dbReference type="GO" id="GO:0004130">
    <property type="term" value="F:cytochrome-c peroxidase activity"/>
    <property type="evidence" value="ECO:0007669"/>
    <property type="project" value="TreeGrafter"/>
</dbReference>
<evidence type="ECO:0000256" key="6">
    <source>
        <dbReference type="ARBA" id="ARBA00023004"/>
    </source>
</evidence>
<keyword evidence="2 7" id="KW-0349">Heme</keyword>
<dbReference type="Gene3D" id="1.10.760.10">
    <property type="entry name" value="Cytochrome c-like domain"/>
    <property type="match status" value="2"/>
</dbReference>
<reference evidence="9 10" key="1">
    <citation type="submission" date="2017-07" db="EMBL/GenBank/DDBJ databases">
        <title>Annotated genome sequence of Bacterioplanes sanyensis isolated from Red Sea.</title>
        <authorList>
            <person name="Rehman Z.U."/>
        </authorList>
    </citation>
    <scope>NUCLEOTIDE SEQUENCE [LARGE SCALE GENOMIC DNA]</scope>
    <source>
        <strain evidence="9 10">NV9</strain>
    </source>
</reference>
<name>A0A222FQ81_9GAMM</name>
<dbReference type="InterPro" id="IPR036909">
    <property type="entry name" value="Cyt_c-like_dom_sf"/>
</dbReference>
<dbReference type="SUPFAM" id="SSF46626">
    <property type="entry name" value="Cytochrome c"/>
    <property type="match status" value="2"/>
</dbReference>
<evidence type="ECO:0000313" key="9">
    <source>
        <dbReference type="EMBL" id="ASP40684.1"/>
    </source>
</evidence>
<keyword evidence="3 7" id="KW-0479">Metal-binding</keyword>
<accession>A0A222FQ81</accession>
<dbReference type="InterPro" id="IPR004852">
    <property type="entry name" value="Di-haem_cyt_c_peroxidsae"/>
</dbReference>
<gene>
    <name evidence="9" type="ORF">CHH28_19310</name>
</gene>
<dbReference type="GO" id="GO:0030313">
    <property type="term" value="C:cell envelope"/>
    <property type="evidence" value="ECO:0007669"/>
    <property type="project" value="UniProtKB-SubCell"/>
</dbReference>
<evidence type="ECO:0000313" key="10">
    <source>
        <dbReference type="Proteomes" id="UP000202440"/>
    </source>
</evidence>
<dbReference type="InterPro" id="IPR009056">
    <property type="entry name" value="Cyt_c-like_dom"/>
</dbReference>
<dbReference type="EMBL" id="CP022530">
    <property type="protein sequence ID" value="ASP40684.1"/>
    <property type="molecule type" value="Genomic_DNA"/>
</dbReference>
<keyword evidence="5" id="KW-0560">Oxidoreductase</keyword>
<dbReference type="KEGG" id="bsan:CHH28_19310"/>